<reference evidence="2 3" key="1">
    <citation type="submission" date="2011-10" db="EMBL/GenBank/DDBJ databases">
        <authorList>
            <person name="Genoscope - CEA"/>
        </authorList>
    </citation>
    <scope>NUCLEOTIDE SEQUENCE [LARGE SCALE GENOMIC DNA]</scope>
    <source>
        <strain evidence="2 3">RCC 1105</strain>
    </source>
</reference>
<evidence type="ECO:0000256" key="1">
    <source>
        <dbReference type="SAM" id="Coils"/>
    </source>
</evidence>
<proteinExistence type="predicted"/>
<dbReference type="RefSeq" id="XP_007514686.1">
    <property type="nucleotide sequence ID" value="XM_007514624.1"/>
</dbReference>
<accession>K8EAX4</accession>
<name>K8EAX4_9CHLO</name>
<sequence length="239" mass="27771">MNEDIPSLCISLFPRQLAGGFLCRVSVDFHFENPPTKKVLMTSSSSPSALRRKLRKILDENASNESVRDAGLHSLANALEENECMRMEIGKLRADARLYKKKDAENKKEIDALQKLSEPNEWSEQRLKLYEKQFRKVLEMHAETRDKLRKTEARMLLQRWRFLNALAKARRNDASEGDVVEKLEEKIEQLEGENAELRIDFVTAEKALKRLQLDVKHTMLLRAKEKWDADDEDDTDISE</sequence>
<protein>
    <submittedName>
        <fullName evidence="2">Uncharacterized protein</fullName>
    </submittedName>
</protein>
<dbReference type="EMBL" id="FO082277">
    <property type="protein sequence ID" value="CCO14926.1"/>
    <property type="molecule type" value="Genomic_DNA"/>
</dbReference>
<evidence type="ECO:0000313" key="3">
    <source>
        <dbReference type="Proteomes" id="UP000198341"/>
    </source>
</evidence>
<dbReference type="AlphaFoldDB" id="K8EAX4"/>
<keyword evidence="1" id="KW-0175">Coiled coil</keyword>
<dbReference type="KEGG" id="bpg:Bathy02g04300"/>
<keyword evidence="3" id="KW-1185">Reference proteome</keyword>
<evidence type="ECO:0000313" key="2">
    <source>
        <dbReference type="EMBL" id="CCO14926.1"/>
    </source>
</evidence>
<gene>
    <name evidence="2" type="ORF">Bathy02g04300</name>
</gene>
<dbReference type="Proteomes" id="UP000198341">
    <property type="component" value="Chromosome 2"/>
</dbReference>
<organism evidence="2 3">
    <name type="scientific">Bathycoccus prasinos</name>
    <dbReference type="NCBI Taxonomy" id="41875"/>
    <lineage>
        <taxon>Eukaryota</taxon>
        <taxon>Viridiplantae</taxon>
        <taxon>Chlorophyta</taxon>
        <taxon>Mamiellophyceae</taxon>
        <taxon>Mamiellales</taxon>
        <taxon>Bathycoccaceae</taxon>
        <taxon>Bathycoccus</taxon>
    </lineage>
</organism>
<dbReference type="GeneID" id="19017543"/>
<feature type="coiled-coil region" evidence="1">
    <location>
        <begin position="173"/>
        <end position="214"/>
    </location>
</feature>